<dbReference type="GeneID" id="84689780"/>
<dbReference type="SUPFAM" id="SSF48150">
    <property type="entry name" value="DNA-glycosylase"/>
    <property type="match status" value="1"/>
</dbReference>
<dbReference type="Proteomes" id="UP000809137">
    <property type="component" value="Unassembled WGS sequence"/>
</dbReference>
<reference evidence="1 2" key="1">
    <citation type="submission" date="2021-01" db="EMBL/GenBank/DDBJ databases">
        <title>Complete genome sequence of Pantoea eucrina OB49, a heavy metal tolerant bacterium with PGPR potential isolated from wheat in Algeria.</title>
        <authorList>
            <person name="Lekired A."/>
            <person name="Ouzari I.H."/>
        </authorList>
    </citation>
    <scope>NUCLEOTIDE SEQUENCE [LARGE SCALE GENOMIC DNA]</scope>
    <source>
        <strain evidence="1 2">OB49</strain>
    </source>
</reference>
<organism evidence="1 2">
    <name type="scientific">Pantoea eucrina</name>
    <dbReference type="NCBI Taxonomy" id="472693"/>
    <lineage>
        <taxon>Bacteria</taxon>
        <taxon>Pseudomonadati</taxon>
        <taxon>Pseudomonadota</taxon>
        <taxon>Gammaproteobacteria</taxon>
        <taxon>Enterobacterales</taxon>
        <taxon>Erwiniaceae</taxon>
        <taxon>Pantoea</taxon>
    </lineage>
</organism>
<dbReference type="InterPro" id="IPR052891">
    <property type="entry name" value="DNA-3mA_glycosylase"/>
</dbReference>
<gene>
    <name evidence="1" type="ORF">JJB79_12170</name>
</gene>
<dbReference type="RefSeq" id="WP_039381560.1">
    <property type="nucleotide sequence ID" value="NZ_CP083448.1"/>
</dbReference>
<dbReference type="EMBL" id="JAFCXS010000008">
    <property type="protein sequence ID" value="MBM0748165.1"/>
    <property type="molecule type" value="Genomic_DNA"/>
</dbReference>
<dbReference type="InterPro" id="IPR005019">
    <property type="entry name" value="Adenine_glyco"/>
</dbReference>
<sequence length="186" mass="21482">MQRCGWVTADPLYVSYHDREWGIEQRERRALFEMLCLEGQQAGLSWITVLKKRENYRRAFHDFDPATVARMDEADISRLMQESGVIRHRGKLEAIVQNARALLALEAAGDDFSRFIWSFVNDRPVLHHYADYRQAPVTSEPAMALSKALKQRGFKFIGPTICHAFMQACGLINDHQTTCFRHPDNL</sequence>
<proteinExistence type="predicted"/>
<dbReference type="Gene3D" id="1.10.340.30">
    <property type="entry name" value="Hypothetical protein, domain 2"/>
    <property type="match status" value="1"/>
</dbReference>
<evidence type="ECO:0000313" key="1">
    <source>
        <dbReference type="EMBL" id="MBM0748165.1"/>
    </source>
</evidence>
<dbReference type="InterPro" id="IPR011257">
    <property type="entry name" value="DNA_glycosylase"/>
</dbReference>
<dbReference type="InterPro" id="IPR004597">
    <property type="entry name" value="Tag"/>
</dbReference>
<protein>
    <submittedName>
        <fullName evidence="1">DNA-3-methyladenine glycosylase I</fullName>
    </submittedName>
</protein>
<name>A0ABS1Z6V7_9GAMM</name>
<keyword evidence="2" id="KW-1185">Reference proteome</keyword>
<accession>A0ABS1Z6V7</accession>
<dbReference type="Pfam" id="PF03352">
    <property type="entry name" value="Adenine_glyco"/>
    <property type="match status" value="1"/>
</dbReference>
<dbReference type="PANTHER" id="PTHR30037">
    <property type="entry name" value="DNA-3-METHYLADENINE GLYCOSYLASE 1"/>
    <property type="match status" value="1"/>
</dbReference>
<comment type="caution">
    <text evidence="1">The sequence shown here is derived from an EMBL/GenBank/DDBJ whole genome shotgun (WGS) entry which is preliminary data.</text>
</comment>
<dbReference type="NCBIfam" id="TIGR00624">
    <property type="entry name" value="tag"/>
    <property type="match status" value="1"/>
</dbReference>
<evidence type="ECO:0000313" key="2">
    <source>
        <dbReference type="Proteomes" id="UP000809137"/>
    </source>
</evidence>
<dbReference type="PANTHER" id="PTHR30037:SF4">
    <property type="entry name" value="DNA-3-METHYLADENINE GLYCOSYLASE I"/>
    <property type="match status" value="1"/>
</dbReference>